<dbReference type="SUPFAM" id="SSF46689">
    <property type="entry name" value="Homeodomain-like"/>
    <property type="match status" value="1"/>
</dbReference>
<dbReference type="InterPro" id="IPR001347">
    <property type="entry name" value="SIS_dom"/>
</dbReference>
<accession>A0A6L6Q5Q9</accession>
<evidence type="ECO:0000256" key="4">
    <source>
        <dbReference type="ARBA" id="ARBA00023163"/>
    </source>
</evidence>
<keyword evidence="4" id="KW-0804">Transcription</keyword>
<evidence type="ECO:0000256" key="1">
    <source>
        <dbReference type="ARBA" id="ARBA00023015"/>
    </source>
</evidence>
<dbReference type="InterPro" id="IPR036388">
    <property type="entry name" value="WH-like_DNA-bd_sf"/>
</dbReference>
<dbReference type="InterPro" id="IPR000281">
    <property type="entry name" value="HTH_RpiR"/>
</dbReference>
<feature type="domain" description="HTH rpiR-type" evidence="5">
    <location>
        <begin position="18"/>
        <end position="94"/>
    </location>
</feature>
<keyword evidence="1" id="KW-0805">Transcription regulation</keyword>
<dbReference type="AlphaFoldDB" id="A0A6L6Q5Q9"/>
<reference evidence="7 8" key="1">
    <citation type="submission" date="2019-11" db="EMBL/GenBank/DDBJ databases">
        <title>Type strains purchased from KCTC, JCM and DSMZ.</title>
        <authorList>
            <person name="Lu H."/>
        </authorList>
    </citation>
    <scope>NUCLEOTIDE SEQUENCE [LARGE SCALE GENOMIC DNA]</scope>
    <source>
        <strain evidence="7 8">KCTC 42409</strain>
    </source>
</reference>
<dbReference type="InterPro" id="IPR009057">
    <property type="entry name" value="Homeodomain-like_sf"/>
</dbReference>
<dbReference type="RefSeq" id="WP_155441561.1">
    <property type="nucleotide sequence ID" value="NZ_WNLA01000021.1"/>
</dbReference>
<keyword evidence="3" id="KW-0324">Glycolysis</keyword>
<dbReference type="GO" id="GO:0006096">
    <property type="term" value="P:glycolytic process"/>
    <property type="evidence" value="ECO:0007669"/>
    <property type="project" value="UniProtKB-KW"/>
</dbReference>
<evidence type="ECO:0000313" key="7">
    <source>
        <dbReference type="EMBL" id="MTW05213.1"/>
    </source>
</evidence>
<evidence type="ECO:0000259" key="5">
    <source>
        <dbReference type="PROSITE" id="PS51071"/>
    </source>
</evidence>
<keyword evidence="2" id="KW-0238">DNA-binding</keyword>
<dbReference type="PROSITE" id="PS51071">
    <property type="entry name" value="HTH_RPIR"/>
    <property type="match status" value="1"/>
</dbReference>
<dbReference type="CDD" id="cd05013">
    <property type="entry name" value="SIS_RpiR"/>
    <property type="match status" value="1"/>
</dbReference>
<organism evidence="7 8">
    <name type="scientific">Pseudoduganella ginsengisoli</name>
    <dbReference type="NCBI Taxonomy" id="1462440"/>
    <lineage>
        <taxon>Bacteria</taxon>
        <taxon>Pseudomonadati</taxon>
        <taxon>Pseudomonadota</taxon>
        <taxon>Betaproteobacteria</taxon>
        <taxon>Burkholderiales</taxon>
        <taxon>Oxalobacteraceae</taxon>
        <taxon>Telluria group</taxon>
        <taxon>Pseudoduganella</taxon>
    </lineage>
</organism>
<dbReference type="GO" id="GO:0003677">
    <property type="term" value="F:DNA binding"/>
    <property type="evidence" value="ECO:0007669"/>
    <property type="project" value="UniProtKB-KW"/>
</dbReference>
<dbReference type="Pfam" id="PF01380">
    <property type="entry name" value="SIS"/>
    <property type="match status" value="1"/>
</dbReference>
<dbReference type="EMBL" id="WNLA01000021">
    <property type="protein sequence ID" value="MTW05213.1"/>
    <property type="molecule type" value="Genomic_DNA"/>
</dbReference>
<dbReference type="GO" id="GO:0003700">
    <property type="term" value="F:DNA-binding transcription factor activity"/>
    <property type="evidence" value="ECO:0007669"/>
    <property type="project" value="InterPro"/>
</dbReference>
<evidence type="ECO:0000256" key="2">
    <source>
        <dbReference type="ARBA" id="ARBA00023125"/>
    </source>
</evidence>
<dbReference type="Gene3D" id="3.40.50.10490">
    <property type="entry name" value="Glucose-6-phosphate isomerase like protein, domain 1"/>
    <property type="match status" value="1"/>
</dbReference>
<dbReference type="Gene3D" id="1.10.10.10">
    <property type="entry name" value="Winged helix-like DNA-binding domain superfamily/Winged helix DNA-binding domain"/>
    <property type="match status" value="1"/>
</dbReference>
<dbReference type="Pfam" id="PF01418">
    <property type="entry name" value="HTH_6"/>
    <property type="match status" value="1"/>
</dbReference>
<dbReference type="InterPro" id="IPR046348">
    <property type="entry name" value="SIS_dom_sf"/>
</dbReference>
<evidence type="ECO:0000313" key="8">
    <source>
        <dbReference type="Proteomes" id="UP000484015"/>
    </source>
</evidence>
<dbReference type="PANTHER" id="PTHR30514:SF18">
    <property type="entry name" value="RPIR-FAMILY TRANSCRIPTIONAL REGULATOR"/>
    <property type="match status" value="1"/>
</dbReference>
<comment type="caution">
    <text evidence="7">The sequence shown here is derived from an EMBL/GenBank/DDBJ whole genome shotgun (WGS) entry which is preliminary data.</text>
</comment>
<keyword evidence="8" id="KW-1185">Reference proteome</keyword>
<protein>
    <submittedName>
        <fullName evidence="7">SIS domain-containing protein</fullName>
    </submittedName>
</protein>
<dbReference type="SUPFAM" id="SSF53697">
    <property type="entry name" value="SIS domain"/>
    <property type="match status" value="1"/>
</dbReference>
<dbReference type="OrthoDB" id="8998729at2"/>
<proteinExistence type="predicted"/>
<dbReference type="Proteomes" id="UP000484015">
    <property type="component" value="Unassembled WGS sequence"/>
</dbReference>
<dbReference type="PROSITE" id="PS51464">
    <property type="entry name" value="SIS"/>
    <property type="match status" value="1"/>
</dbReference>
<evidence type="ECO:0000259" key="6">
    <source>
        <dbReference type="PROSITE" id="PS51464"/>
    </source>
</evidence>
<dbReference type="GO" id="GO:0097367">
    <property type="term" value="F:carbohydrate derivative binding"/>
    <property type="evidence" value="ECO:0007669"/>
    <property type="project" value="InterPro"/>
</dbReference>
<gene>
    <name evidence="7" type="ORF">GM668_24350</name>
</gene>
<feature type="domain" description="SIS" evidence="6">
    <location>
        <begin position="141"/>
        <end position="280"/>
    </location>
</feature>
<name>A0A6L6Q5Q9_9BURK</name>
<dbReference type="InterPro" id="IPR047640">
    <property type="entry name" value="RpiR-like"/>
</dbReference>
<dbReference type="PANTHER" id="PTHR30514">
    <property type="entry name" value="GLUCOKINASE"/>
    <property type="match status" value="1"/>
</dbReference>
<evidence type="ECO:0000256" key="3">
    <source>
        <dbReference type="ARBA" id="ARBA00023152"/>
    </source>
</evidence>
<dbReference type="InterPro" id="IPR035472">
    <property type="entry name" value="RpiR-like_SIS"/>
</dbReference>
<sequence length="313" mass="33063">MRSTSHESTSPAIAFAQSALGQSLSRVKTDGSASHKSIAEYLLRHQVRVAGMGIEELAESCAVSTATISRFARDIGFSNYAAMRAAVAEILQGVLQPVEKLRSTIEKREGGGVPAVESLEYAVANINATASGLAIPELDKIVHQLVRANTVYVMGFGLSTHLAGLLALHLQPFCPHVVEVAGLGGTEVAAGHLANITAKDVLVVISFPRYALDVIRLANFARTRDACIIALTDSPASPLADLADHVLYAQSSHSVLPSSSTAALAMIEALTVTLMVSNKENVEKAARLTEAISAYLYGPDAAQPARPRKNARK</sequence>